<dbReference type="EMBL" id="QNUL01000019">
    <property type="protein sequence ID" value="REA58701.1"/>
    <property type="molecule type" value="Genomic_DNA"/>
</dbReference>
<protein>
    <submittedName>
        <fullName evidence="1">Noncanonical pyrimidine nucleotidase, YjjG family</fullName>
    </submittedName>
</protein>
<accession>A0A3D8Y806</accession>
<keyword evidence="2" id="KW-1185">Reference proteome</keyword>
<dbReference type="RefSeq" id="WP_115832757.1">
    <property type="nucleotide sequence ID" value="NZ_QNUL01000019.1"/>
</dbReference>
<reference evidence="1 2" key="1">
    <citation type="submission" date="2018-07" db="EMBL/GenBank/DDBJ databases">
        <title>Dyadobacter roseus sp. nov., isolated from rose rhizosphere soil.</title>
        <authorList>
            <person name="Chen L."/>
        </authorList>
    </citation>
    <scope>NUCLEOTIDE SEQUENCE [LARGE SCALE GENOMIC DNA]</scope>
    <source>
        <strain evidence="1 2">RS19</strain>
    </source>
</reference>
<dbReference type="NCBIfam" id="TIGR02254">
    <property type="entry name" value="YjjG_YfnB"/>
    <property type="match status" value="1"/>
</dbReference>
<evidence type="ECO:0000313" key="1">
    <source>
        <dbReference type="EMBL" id="REA58701.1"/>
    </source>
</evidence>
<dbReference type="NCBIfam" id="TIGR01549">
    <property type="entry name" value="HAD-SF-IA-v1"/>
    <property type="match status" value="1"/>
</dbReference>
<dbReference type="InterPro" id="IPR023214">
    <property type="entry name" value="HAD_sf"/>
</dbReference>
<dbReference type="SFLD" id="SFLDS00003">
    <property type="entry name" value="Haloacid_Dehalogenase"/>
    <property type="match status" value="1"/>
</dbReference>
<dbReference type="SUPFAM" id="SSF56784">
    <property type="entry name" value="HAD-like"/>
    <property type="match status" value="1"/>
</dbReference>
<name>A0A3D8Y806_9BACT</name>
<dbReference type="InterPro" id="IPR011951">
    <property type="entry name" value="HAD-SF_hydro_IA_YjjG/PynA"/>
</dbReference>
<evidence type="ECO:0000313" key="2">
    <source>
        <dbReference type="Proteomes" id="UP000256373"/>
    </source>
</evidence>
<dbReference type="InterPro" id="IPR006439">
    <property type="entry name" value="HAD-SF_hydro_IA"/>
</dbReference>
<dbReference type="PANTHER" id="PTHR47478:SF1">
    <property type="entry name" value="PYRIMIDINE 5'-NUCLEOTIDASE YJJG"/>
    <property type="match status" value="1"/>
</dbReference>
<dbReference type="SFLD" id="SFLDG01129">
    <property type="entry name" value="C1.5:_HAD__Beta-PGM__Phosphata"/>
    <property type="match status" value="1"/>
</dbReference>
<dbReference type="Gene3D" id="3.40.50.1000">
    <property type="entry name" value="HAD superfamily/HAD-like"/>
    <property type="match status" value="1"/>
</dbReference>
<dbReference type="AlphaFoldDB" id="A0A3D8Y806"/>
<dbReference type="PANTHER" id="PTHR47478">
    <property type="match status" value="1"/>
</dbReference>
<dbReference type="InterPro" id="IPR052550">
    <property type="entry name" value="Pyrimidine_5'-ntase_YjjG"/>
</dbReference>
<dbReference type="Gene3D" id="1.10.150.240">
    <property type="entry name" value="Putative phosphatase, domain 2"/>
    <property type="match status" value="1"/>
</dbReference>
<comment type="caution">
    <text evidence="1">The sequence shown here is derived from an EMBL/GenBank/DDBJ whole genome shotgun (WGS) entry which is preliminary data.</text>
</comment>
<gene>
    <name evidence="1" type="ORF">DSL64_20290</name>
</gene>
<proteinExistence type="predicted"/>
<sequence>MKYKHLFFDLDHTLWDFEKNSSESLQDIFHQLSLADHGVSSMENFVDCFIRINTKLWDDFDRGRLPHSYIREKRFLMVFEELGIACPPNHLEIGELYLHTLPSKKHLLQGALETLDYARESGYSMHIVTNGFTEIQARKIASSGISHYFENIVTFENANAKKPDPGIFAYALDKANATHDECIMIGDNWIADIMGASEFGLDTVYYNPAGLKFDQNPTYDIRRLEELMLIL</sequence>
<dbReference type="PRINTS" id="PR00413">
    <property type="entry name" value="HADHALOGNASE"/>
</dbReference>
<dbReference type="OrthoDB" id="9802350at2"/>
<dbReference type="InterPro" id="IPR023198">
    <property type="entry name" value="PGP-like_dom2"/>
</dbReference>
<dbReference type="GO" id="GO:0008253">
    <property type="term" value="F:5'-nucleotidase activity"/>
    <property type="evidence" value="ECO:0007669"/>
    <property type="project" value="InterPro"/>
</dbReference>
<dbReference type="Proteomes" id="UP000256373">
    <property type="component" value="Unassembled WGS sequence"/>
</dbReference>
<organism evidence="1 2">
    <name type="scientific">Dyadobacter luteus</name>
    <dbReference type="NCBI Taxonomy" id="2259619"/>
    <lineage>
        <taxon>Bacteria</taxon>
        <taxon>Pseudomonadati</taxon>
        <taxon>Bacteroidota</taxon>
        <taxon>Cytophagia</taxon>
        <taxon>Cytophagales</taxon>
        <taxon>Spirosomataceae</taxon>
        <taxon>Dyadobacter</taxon>
    </lineage>
</organism>
<dbReference type="InterPro" id="IPR036412">
    <property type="entry name" value="HAD-like_sf"/>
</dbReference>
<dbReference type="Pfam" id="PF00702">
    <property type="entry name" value="Hydrolase"/>
    <property type="match status" value="1"/>
</dbReference>